<sequence length="583" mass="64754">MIRVAVGGSGGRWTALRSGTLNQRRGLSQGRIRFASLGRASGEIRRFTPYLSGTAARVVFGTVGLHFCLSFLDQSSVTYCEAEKEPLGSDEEWNRLHDMLEDVRKSTNGTFEATTVRSEDSALVRFKVQDHVDLFELLVCVLSSLDENELRAVNLDGGEGAKNLSIHADDGLSSSSVRVWSDNVHISLFQPQVGPFHAELTFERFNQFFTPQEMDGIVEAYQLSQLGQNTSGTDGYGASTRKPERSMEGPKSAQEFARVERELAEFGASVHQTDRKLQWSDLAGYDEIKRLIDDTLIYALTYPEVYDRITKATRERFQTSRPRAVLFEGPPGCGKTTSAKILASQAGVPFVHIPVEGVMSRWYGESERNLSKMLSTTSEMGPALVFVDEVDALGTSRDKEIHEASRKMLSVLLRHIDGMDGQQSSILVAATNRKSDLDAALLSRFDIVIRFDLPDESTRRAMFALYAKQLDEEELSMLAVRSEKLSGRDVLDICKEAERACAGRCIRENRTDTLDLPVANDYLQALEQFSKSADYSHDAAASNGFHMMKTVPVLSNRAGLQGHPREKARAGVWRRTGAAEQAR</sequence>
<evidence type="ECO:0000256" key="4">
    <source>
        <dbReference type="SAM" id="MobiDB-lite"/>
    </source>
</evidence>
<evidence type="ECO:0000313" key="7">
    <source>
        <dbReference type="Proteomes" id="UP001157974"/>
    </source>
</evidence>
<dbReference type="EMBL" id="JAMWBK010000007">
    <property type="protein sequence ID" value="KAJ8903595.1"/>
    <property type="molecule type" value="Genomic_DNA"/>
</dbReference>
<keyword evidence="3" id="KW-0067">ATP-binding</keyword>
<dbReference type="InterPro" id="IPR027417">
    <property type="entry name" value="P-loop_NTPase"/>
</dbReference>
<dbReference type="InterPro" id="IPR050221">
    <property type="entry name" value="26S_Proteasome_ATPase"/>
</dbReference>
<evidence type="ECO:0000313" key="6">
    <source>
        <dbReference type="EMBL" id="KAJ8903595.1"/>
    </source>
</evidence>
<dbReference type="Gene3D" id="1.10.8.60">
    <property type="match status" value="1"/>
</dbReference>
<comment type="similarity">
    <text evidence="1">Belongs to the AAA ATPase family.</text>
</comment>
<feature type="domain" description="AAA+ ATPase" evidence="5">
    <location>
        <begin position="321"/>
        <end position="455"/>
    </location>
</feature>
<protein>
    <recommendedName>
        <fullName evidence="5">AAA+ ATPase domain-containing protein</fullName>
    </recommendedName>
</protein>
<feature type="region of interest" description="Disordered" evidence="4">
    <location>
        <begin position="228"/>
        <end position="251"/>
    </location>
</feature>
<dbReference type="GO" id="GO:0016887">
    <property type="term" value="F:ATP hydrolysis activity"/>
    <property type="evidence" value="ECO:0007669"/>
    <property type="project" value="InterPro"/>
</dbReference>
<keyword evidence="2" id="KW-0547">Nucleotide-binding</keyword>
<dbReference type="Gene3D" id="3.40.50.300">
    <property type="entry name" value="P-loop containing nucleotide triphosphate hydrolases"/>
    <property type="match status" value="1"/>
</dbReference>
<dbReference type="SMART" id="SM00382">
    <property type="entry name" value="AAA"/>
    <property type="match status" value="1"/>
</dbReference>
<evidence type="ECO:0000259" key="5">
    <source>
        <dbReference type="SMART" id="SM00382"/>
    </source>
</evidence>
<feature type="region of interest" description="Disordered" evidence="4">
    <location>
        <begin position="559"/>
        <end position="583"/>
    </location>
</feature>
<dbReference type="Proteomes" id="UP001157974">
    <property type="component" value="Unassembled WGS sequence"/>
</dbReference>
<proteinExistence type="inferred from homology"/>
<dbReference type="InterPro" id="IPR003593">
    <property type="entry name" value="AAA+_ATPase"/>
</dbReference>
<dbReference type="AlphaFoldDB" id="A0AAV8UM06"/>
<dbReference type="PANTHER" id="PTHR23073">
    <property type="entry name" value="26S PROTEASOME REGULATORY SUBUNIT"/>
    <property type="match status" value="1"/>
</dbReference>
<evidence type="ECO:0000256" key="2">
    <source>
        <dbReference type="ARBA" id="ARBA00022741"/>
    </source>
</evidence>
<comment type="caution">
    <text evidence="6">The sequence shown here is derived from an EMBL/GenBank/DDBJ whole genome shotgun (WGS) entry which is preliminary data.</text>
</comment>
<accession>A0AAV8UM06</accession>
<gene>
    <name evidence="6" type="ORF">NDN08_004699</name>
</gene>
<reference evidence="6 7" key="1">
    <citation type="journal article" date="2023" name="Nat. Commun.">
        <title>Origin of minicircular mitochondrial genomes in red algae.</title>
        <authorList>
            <person name="Lee Y."/>
            <person name="Cho C.H."/>
            <person name="Lee Y.M."/>
            <person name="Park S.I."/>
            <person name="Yang J.H."/>
            <person name="West J.A."/>
            <person name="Bhattacharya D."/>
            <person name="Yoon H.S."/>
        </authorList>
    </citation>
    <scope>NUCLEOTIDE SEQUENCE [LARGE SCALE GENOMIC DNA]</scope>
    <source>
        <strain evidence="6 7">CCMP1338</strain>
        <tissue evidence="6">Whole cell</tissue>
    </source>
</reference>
<dbReference type="InterPro" id="IPR003959">
    <property type="entry name" value="ATPase_AAA_core"/>
</dbReference>
<organism evidence="6 7">
    <name type="scientific">Rhodosorus marinus</name>
    <dbReference type="NCBI Taxonomy" id="101924"/>
    <lineage>
        <taxon>Eukaryota</taxon>
        <taxon>Rhodophyta</taxon>
        <taxon>Stylonematophyceae</taxon>
        <taxon>Stylonematales</taxon>
        <taxon>Stylonemataceae</taxon>
        <taxon>Rhodosorus</taxon>
    </lineage>
</organism>
<keyword evidence="7" id="KW-1185">Reference proteome</keyword>
<evidence type="ECO:0000256" key="1">
    <source>
        <dbReference type="ARBA" id="ARBA00006914"/>
    </source>
</evidence>
<evidence type="ECO:0000256" key="3">
    <source>
        <dbReference type="ARBA" id="ARBA00022840"/>
    </source>
</evidence>
<dbReference type="SUPFAM" id="SSF52540">
    <property type="entry name" value="P-loop containing nucleoside triphosphate hydrolases"/>
    <property type="match status" value="1"/>
</dbReference>
<dbReference type="Pfam" id="PF00004">
    <property type="entry name" value="AAA"/>
    <property type="match status" value="1"/>
</dbReference>
<name>A0AAV8UM06_9RHOD</name>
<dbReference type="GO" id="GO:0005524">
    <property type="term" value="F:ATP binding"/>
    <property type="evidence" value="ECO:0007669"/>
    <property type="project" value="UniProtKB-KW"/>
</dbReference>